<feature type="compositionally biased region" description="Pro residues" evidence="17">
    <location>
        <begin position="228"/>
        <end position="238"/>
    </location>
</feature>
<dbReference type="SUPFAM" id="SSF54928">
    <property type="entry name" value="RNA-binding domain, RBD"/>
    <property type="match status" value="1"/>
</dbReference>
<dbReference type="AlphaFoldDB" id="A0A074WCW1"/>
<dbReference type="SMART" id="SM00508">
    <property type="entry name" value="PostSET"/>
    <property type="match status" value="1"/>
</dbReference>
<dbReference type="InterPro" id="IPR035979">
    <property type="entry name" value="RBD_domain_sf"/>
</dbReference>
<evidence type="ECO:0000313" key="20">
    <source>
        <dbReference type="EMBL" id="KEQ70793.1"/>
    </source>
</evidence>
<dbReference type="STRING" id="1043004.A0A074WCW1"/>
<feature type="domain" description="SET" evidence="18">
    <location>
        <begin position="986"/>
        <end position="1103"/>
    </location>
</feature>
<comment type="catalytic activity">
    <reaction evidence="13 16">
        <text>L-lysyl(4)-[histone H3] + 3 S-adenosyl-L-methionine = N(6),N(6),N(6)-trimethyl-L-lysyl(4)-[histone H3] + 3 S-adenosyl-L-homocysteine + 3 H(+)</text>
        <dbReference type="Rhea" id="RHEA:60260"/>
        <dbReference type="Rhea" id="RHEA-COMP:15537"/>
        <dbReference type="Rhea" id="RHEA-COMP:15547"/>
        <dbReference type="ChEBI" id="CHEBI:15378"/>
        <dbReference type="ChEBI" id="CHEBI:29969"/>
        <dbReference type="ChEBI" id="CHEBI:57856"/>
        <dbReference type="ChEBI" id="CHEBI:59789"/>
        <dbReference type="ChEBI" id="CHEBI:61961"/>
        <dbReference type="EC" id="2.1.1.354"/>
    </reaction>
</comment>
<feature type="region of interest" description="Disordered" evidence="17">
    <location>
        <begin position="1"/>
        <end position="50"/>
    </location>
</feature>
<dbReference type="InterPro" id="IPR046341">
    <property type="entry name" value="SET_dom_sf"/>
</dbReference>
<feature type="compositionally biased region" description="Basic and acidic residues" evidence="17">
    <location>
        <begin position="17"/>
        <end position="28"/>
    </location>
</feature>
<dbReference type="GO" id="GO:0140999">
    <property type="term" value="F:histone H3K4 trimethyltransferase activity"/>
    <property type="evidence" value="ECO:0007669"/>
    <property type="project" value="UniProtKB-EC"/>
</dbReference>
<keyword evidence="9 16" id="KW-0156">Chromatin regulator</keyword>
<name>A0A074WCW1_9PEZI</name>
<feature type="region of interest" description="Disordered" evidence="17">
    <location>
        <begin position="205"/>
        <end position="286"/>
    </location>
</feature>
<dbReference type="GeneID" id="25411687"/>
<dbReference type="PROSITE" id="PS50280">
    <property type="entry name" value="SET"/>
    <property type="match status" value="1"/>
</dbReference>
<feature type="compositionally biased region" description="Basic and acidic residues" evidence="17">
    <location>
        <begin position="730"/>
        <end position="746"/>
    </location>
</feature>
<comment type="subunit">
    <text evidence="16">Component of the COMPASS (Set1C) complex.</text>
</comment>
<dbReference type="Pfam" id="PF00856">
    <property type="entry name" value="SET"/>
    <property type="match status" value="1"/>
</dbReference>
<evidence type="ECO:0000256" key="3">
    <source>
        <dbReference type="ARBA" id="ARBA00012182"/>
    </source>
</evidence>
<feature type="compositionally biased region" description="Basic and acidic residues" evidence="17">
    <location>
        <begin position="565"/>
        <end position="582"/>
    </location>
</feature>
<proteinExistence type="predicted"/>
<dbReference type="SMART" id="SM00317">
    <property type="entry name" value="SET"/>
    <property type="match status" value="1"/>
</dbReference>
<sequence length="1128" mass="127207">MPPAGKTKGYRTVYDPGMERGLSDEEKKTRKTKLRSFGTEAQSPPPDPRLAIANYTSGGAVSDKEENCKRLLRIAPETLKPYAYDKALTIGPGPPRQIVIHGFDPFTPESQLKFFFASFGDIAEFRNQTDPNTGSLLGICSIKYKDGKPVKGVSISAASAAKRAEKEGHRHRIGLTQVKVELDREGRKCRKYIEFTLKKARREMEKEAARHAPRTVSVAAESRGSSTPVPPPPPPPPAAAQETPPILVNAPKAPKGPAPKRERERELAGASEQPATTKERDTGRSVVESEPILAKIKRKPYIFISRDSVPVLGSTVPHLKKRFKTFDWREIRVDKTGYFVIFDDSKRGEDETVRCFKECNNGPMFTYNMAMECQQYGNPDYVRSPSPETQAVQSRQKEETDRLERWAAEDLEEEKKEKAADLDPVTGALEQLQLELRNKIMDDIKKRIVIPELYDRLDPARHAAKRRKLDIPDPTDNENKPPTLLLNKAIDTLSTATRTRNGRPLSHSKPLRPHDPNRGRQIPTNVYADPRRVKKRPAVRPVHARPLHYRLQHMEDDEDEDESDDDHRTPMTRDTDDLESRPLSRASRTSTPFSVSESIDLPTPAPKKRKLVHKEREIIPEEDQEIFAPHHKELLGDLIHKIPERMATRELELVVSTLPRDSKFEIRARNELHLRQRAKYDHEESPASIVDVSKTNSTTNGDKHAAQPGDLTAKPVKKDVKRKRPKSKKQIFEEREAERAAAKATEDTQIMEPGSQADDRDIDGDIDIDADIDNANENLEEEEEEERPQVEWAVSTGEPLKTVLDDDEVFLDIDGWKHIVKDEEDMRYLLQALEDEPAADIGDVTLWAWKQKEIKALNAGGSTAEARIQGYYVPNLSGCARTEGVKKILESEKSKYLPHRIRVQKQREAREAQALENPNAFAAAEAAAEAAKVAAAAKIASVATSRSNRANNRRLVNDINLQKQNLITTGGEADAIKFNALKKRKKHVKFDRSAIHGWGLYAMENIASNDLIIEYVGEKVRQKVADLREIKYDKQGIGSSYLFRMVDDEIIDATKKGGIARFINHSCTPNCTAKIIKVDGTRRIVIYALKDIAKNDELTYDYKFEREYGSDDRIPCLCGSVGCKGFLN</sequence>
<evidence type="ECO:0000256" key="5">
    <source>
        <dbReference type="ARBA" id="ARBA00022454"/>
    </source>
</evidence>
<keyword evidence="10 16" id="KW-0539">Nucleus</keyword>
<evidence type="ECO:0000256" key="12">
    <source>
        <dbReference type="ARBA" id="ARBA00044515"/>
    </source>
</evidence>
<evidence type="ECO:0000256" key="14">
    <source>
        <dbReference type="ARBA" id="ARBA00047583"/>
    </source>
</evidence>
<evidence type="ECO:0000256" key="9">
    <source>
        <dbReference type="ARBA" id="ARBA00022853"/>
    </source>
</evidence>
<evidence type="ECO:0000256" key="4">
    <source>
        <dbReference type="ARBA" id="ARBA00015839"/>
    </source>
</evidence>
<dbReference type="InterPro" id="IPR024657">
    <property type="entry name" value="COMPASS_Set1_N-SET"/>
</dbReference>
<feature type="domain" description="Post-SET" evidence="19">
    <location>
        <begin position="1112"/>
        <end position="1128"/>
    </location>
</feature>
<evidence type="ECO:0000259" key="19">
    <source>
        <dbReference type="PROSITE" id="PS50868"/>
    </source>
</evidence>
<dbReference type="PROSITE" id="PS51572">
    <property type="entry name" value="SAM_MT43_1"/>
    <property type="match status" value="1"/>
</dbReference>
<dbReference type="SUPFAM" id="SSF82199">
    <property type="entry name" value="SET domain"/>
    <property type="match status" value="1"/>
</dbReference>
<dbReference type="SMART" id="SM01291">
    <property type="entry name" value="N-SET"/>
    <property type="match status" value="1"/>
</dbReference>
<feature type="compositionally biased region" description="Basic residues" evidence="17">
    <location>
        <begin position="719"/>
        <end position="729"/>
    </location>
</feature>
<comment type="subunit">
    <text evidence="12">Component of the Set1C/COMPASS complex.</text>
</comment>
<dbReference type="EMBL" id="KL584716">
    <property type="protein sequence ID" value="KEQ70793.1"/>
    <property type="molecule type" value="Genomic_DNA"/>
</dbReference>
<dbReference type="EC" id="2.1.1.354" evidence="3 16"/>
<evidence type="ECO:0000256" key="10">
    <source>
        <dbReference type="ARBA" id="ARBA00023242"/>
    </source>
</evidence>
<dbReference type="InterPro" id="IPR012677">
    <property type="entry name" value="Nucleotide-bd_a/b_plait_sf"/>
</dbReference>
<protein>
    <recommendedName>
        <fullName evidence="4 16">Histone-lysine N-methyltransferase, H3 lysine-4 specific</fullName>
        <ecNumber evidence="3 16">2.1.1.354</ecNumber>
    </recommendedName>
</protein>
<feature type="compositionally biased region" description="Polar residues" evidence="17">
    <location>
        <begin position="586"/>
        <end position="597"/>
    </location>
</feature>
<reference evidence="20 21" key="1">
    <citation type="journal article" date="2014" name="BMC Genomics">
        <title>Genome sequencing of four Aureobasidium pullulans varieties: biotechnological potential, stress tolerance, and description of new species.</title>
        <authorList>
            <person name="Gostin Ar C."/>
            <person name="Ohm R.A."/>
            <person name="Kogej T."/>
            <person name="Sonjak S."/>
            <person name="Turk M."/>
            <person name="Zajc J."/>
            <person name="Zalar P."/>
            <person name="Grube M."/>
            <person name="Sun H."/>
            <person name="Han J."/>
            <person name="Sharma A."/>
            <person name="Chiniquy J."/>
            <person name="Ngan C.Y."/>
            <person name="Lipzen A."/>
            <person name="Barry K."/>
            <person name="Grigoriev I.V."/>
            <person name="Gunde-Cimerman N."/>
        </authorList>
    </citation>
    <scope>NUCLEOTIDE SEQUENCE [LARGE SCALE GENOMIC DNA]</scope>
    <source>
        <strain evidence="20 21">CBS 147.97</strain>
    </source>
</reference>
<evidence type="ECO:0000256" key="17">
    <source>
        <dbReference type="SAM" id="MobiDB-lite"/>
    </source>
</evidence>
<gene>
    <name evidence="20" type="ORF">M436DRAFT_52965</name>
</gene>
<keyword evidence="21" id="KW-1185">Reference proteome</keyword>
<dbReference type="HOGENOM" id="CLU_004391_1_0_1"/>
<evidence type="ECO:0000256" key="16">
    <source>
        <dbReference type="PIRNR" id="PIRNR037104"/>
    </source>
</evidence>
<feature type="region of interest" description="Disordered" evidence="17">
    <location>
        <begin position="496"/>
        <end position="611"/>
    </location>
</feature>
<dbReference type="GO" id="GO:0005694">
    <property type="term" value="C:chromosome"/>
    <property type="evidence" value="ECO:0007669"/>
    <property type="project" value="UniProtKB-SubCell"/>
</dbReference>
<comment type="function">
    <text evidence="11">Catalytic component of the COMPASS (Set1C) complex that specifically mono-, di- and trimethylates histone H3 to form H3K4me1/2/3. Binds RNAs which might negatively affect its histone methyltransferase activity. COMPASS recognizes ubiquitinated H2B on one face of the nucleosome which stimulates the methylation of H3 on the opposing face.</text>
</comment>
<evidence type="ECO:0000259" key="18">
    <source>
        <dbReference type="PROSITE" id="PS50280"/>
    </source>
</evidence>
<dbReference type="PANTHER" id="PTHR45814">
    <property type="entry name" value="HISTONE-LYSINE N-METHYLTRANSFERASE SETD1"/>
    <property type="match status" value="1"/>
</dbReference>
<dbReference type="GO" id="GO:0048188">
    <property type="term" value="C:Set1C/COMPASS complex"/>
    <property type="evidence" value="ECO:0007669"/>
    <property type="project" value="InterPro"/>
</dbReference>
<dbReference type="Proteomes" id="UP000027730">
    <property type="component" value="Unassembled WGS sequence"/>
</dbReference>
<feature type="region of interest" description="Disordered" evidence="17">
    <location>
        <begin position="463"/>
        <end position="484"/>
    </location>
</feature>
<dbReference type="RefSeq" id="XP_013424840.1">
    <property type="nucleotide sequence ID" value="XM_013569386.1"/>
</dbReference>
<keyword evidence="5 16" id="KW-0158">Chromosome</keyword>
<dbReference type="InterPro" id="IPR024636">
    <property type="entry name" value="SET_assoc"/>
</dbReference>
<feature type="region of interest" description="Disordered" evidence="17">
    <location>
        <begin position="679"/>
        <end position="763"/>
    </location>
</feature>
<keyword evidence="6 16" id="KW-0489">Methyltransferase</keyword>
<dbReference type="Pfam" id="PF11764">
    <property type="entry name" value="N-SET"/>
    <property type="match status" value="1"/>
</dbReference>
<evidence type="ECO:0000313" key="21">
    <source>
        <dbReference type="Proteomes" id="UP000027730"/>
    </source>
</evidence>
<dbReference type="Pfam" id="PF11767">
    <property type="entry name" value="SET_assoc"/>
    <property type="match status" value="1"/>
</dbReference>
<dbReference type="InterPro" id="IPR001214">
    <property type="entry name" value="SET_dom"/>
</dbReference>
<dbReference type="GO" id="GO:0003676">
    <property type="term" value="F:nucleic acid binding"/>
    <property type="evidence" value="ECO:0007669"/>
    <property type="project" value="InterPro"/>
</dbReference>
<dbReference type="GO" id="GO:0032259">
    <property type="term" value="P:methylation"/>
    <property type="evidence" value="ECO:0007669"/>
    <property type="project" value="UniProtKB-KW"/>
</dbReference>
<keyword evidence="7 16" id="KW-0808">Transferase</keyword>
<dbReference type="Gene3D" id="2.170.270.10">
    <property type="entry name" value="SET domain"/>
    <property type="match status" value="1"/>
</dbReference>
<dbReference type="Gene3D" id="3.30.70.330">
    <property type="match status" value="1"/>
</dbReference>
<comment type="catalytic activity">
    <reaction evidence="14">
        <text>N(6)-methyl-L-lysyl(4)-[histone H3] + S-adenosyl-L-methionine = N(6),N(6)-dimethyl-L-lysyl(4)-[histone H3] + S-adenosyl-L-homocysteine + H(+)</text>
        <dbReference type="Rhea" id="RHEA:60268"/>
        <dbReference type="Rhea" id="RHEA-COMP:15540"/>
        <dbReference type="Rhea" id="RHEA-COMP:15543"/>
        <dbReference type="ChEBI" id="CHEBI:15378"/>
        <dbReference type="ChEBI" id="CHEBI:57856"/>
        <dbReference type="ChEBI" id="CHEBI:59789"/>
        <dbReference type="ChEBI" id="CHEBI:61929"/>
        <dbReference type="ChEBI" id="CHEBI:61976"/>
    </reaction>
</comment>
<dbReference type="PROSITE" id="PS50868">
    <property type="entry name" value="POST_SET"/>
    <property type="match status" value="1"/>
</dbReference>
<evidence type="ECO:0000256" key="15">
    <source>
        <dbReference type="ARBA" id="ARBA00049129"/>
    </source>
</evidence>
<dbReference type="OrthoDB" id="308383at2759"/>
<evidence type="ECO:0000256" key="13">
    <source>
        <dbReference type="ARBA" id="ARBA00047571"/>
    </source>
</evidence>
<dbReference type="InterPro" id="IPR017111">
    <property type="entry name" value="Set1_fungi"/>
</dbReference>
<dbReference type="PANTHER" id="PTHR45814:SF2">
    <property type="entry name" value="HISTONE-LYSINE N-METHYLTRANSFERASE SETD1"/>
    <property type="match status" value="1"/>
</dbReference>
<feature type="compositionally biased region" description="Low complexity" evidence="17">
    <location>
        <begin position="239"/>
        <end position="255"/>
    </location>
</feature>
<evidence type="ECO:0000256" key="6">
    <source>
        <dbReference type="ARBA" id="ARBA00022603"/>
    </source>
</evidence>
<evidence type="ECO:0000256" key="8">
    <source>
        <dbReference type="ARBA" id="ARBA00022691"/>
    </source>
</evidence>
<dbReference type="InterPro" id="IPR044570">
    <property type="entry name" value="Set1-like"/>
</dbReference>
<feature type="compositionally biased region" description="Acidic residues" evidence="17">
    <location>
        <begin position="555"/>
        <end position="564"/>
    </location>
</feature>
<evidence type="ECO:0000256" key="11">
    <source>
        <dbReference type="ARBA" id="ARBA00044492"/>
    </source>
</evidence>
<dbReference type="InterPro" id="IPR003616">
    <property type="entry name" value="Post-SET_dom"/>
</dbReference>
<feature type="region of interest" description="Disordered" evidence="17">
    <location>
        <begin position="381"/>
        <end position="402"/>
    </location>
</feature>
<feature type="compositionally biased region" description="Basic residues" evidence="17">
    <location>
        <begin position="532"/>
        <end position="551"/>
    </location>
</feature>
<evidence type="ECO:0000256" key="7">
    <source>
        <dbReference type="ARBA" id="ARBA00022679"/>
    </source>
</evidence>
<comment type="subcellular location">
    <subcellularLocation>
        <location evidence="2">Chromosome</location>
    </subcellularLocation>
    <subcellularLocation>
        <location evidence="1 16">Nucleus</location>
    </subcellularLocation>
</comment>
<dbReference type="PIRSF" id="PIRSF037104">
    <property type="entry name" value="Histone_H3-K4_mtfrase_Set1_fun"/>
    <property type="match status" value="1"/>
</dbReference>
<accession>A0A074WCW1</accession>
<evidence type="ECO:0000256" key="2">
    <source>
        <dbReference type="ARBA" id="ARBA00004286"/>
    </source>
</evidence>
<comment type="catalytic activity">
    <reaction evidence="15">
        <text>N(6),N(6)-dimethyl-L-lysyl(4)-[histone H3] + S-adenosyl-L-methionine = N(6),N(6),N(6)-trimethyl-L-lysyl(4)-[histone H3] + S-adenosyl-L-homocysteine + H(+)</text>
        <dbReference type="Rhea" id="RHEA:60272"/>
        <dbReference type="Rhea" id="RHEA-COMP:15537"/>
        <dbReference type="Rhea" id="RHEA-COMP:15540"/>
        <dbReference type="ChEBI" id="CHEBI:15378"/>
        <dbReference type="ChEBI" id="CHEBI:57856"/>
        <dbReference type="ChEBI" id="CHEBI:59789"/>
        <dbReference type="ChEBI" id="CHEBI:61961"/>
        <dbReference type="ChEBI" id="CHEBI:61976"/>
    </reaction>
</comment>
<organism evidence="20 21">
    <name type="scientific">Aureobasidium namibiae CBS 147.97</name>
    <dbReference type="NCBI Taxonomy" id="1043004"/>
    <lineage>
        <taxon>Eukaryota</taxon>
        <taxon>Fungi</taxon>
        <taxon>Dikarya</taxon>
        <taxon>Ascomycota</taxon>
        <taxon>Pezizomycotina</taxon>
        <taxon>Dothideomycetes</taxon>
        <taxon>Dothideomycetidae</taxon>
        <taxon>Dothideales</taxon>
        <taxon>Saccotheciaceae</taxon>
        <taxon>Aureobasidium</taxon>
    </lineage>
</organism>
<comment type="function">
    <text evidence="16">Catalytic component of the COMPASS (Set1C) complex that specifically mono-, di- and trimethylates histone H3 to form H3K4me1/2/3. COMPASS recognizes ubiquitinated H2B on one face of the nucleosome which stimulates the methylation of H3 on the opposing face.</text>
</comment>
<keyword evidence="8 16" id="KW-0949">S-adenosyl-L-methionine</keyword>
<evidence type="ECO:0000256" key="1">
    <source>
        <dbReference type="ARBA" id="ARBA00004123"/>
    </source>
</evidence>